<accession>A0AA40KME7</accession>
<evidence type="ECO:0000313" key="1">
    <source>
        <dbReference type="EMBL" id="KAK1125896.1"/>
    </source>
</evidence>
<organism evidence="1 2">
    <name type="scientific">Melipona bicolor</name>
    <dbReference type="NCBI Taxonomy" id="60889"/>
    <lineage>
        <taxon>Eukaryota</taxon>
        <taxon>Metazoa</taxon>
        <taxon>Ecdysozoa</taxon>
        <taxon>Arthropoda</taxon>
        <taxon>Hexapoda</taxon>
        <taxon>Insecta</taxon>
        <taxon>Pterygota</taxon>
        <taxon>Neoptera</taxon>
        <taxon>Endopterygota</taxon>
        <taxon>Hymenoptera</taxon>
        <taxon>Apocrita</taxon>
        <taxon>Aculeata</taxon>
        <taxon>Apoidea</taxon>
        <taxon>Anthophila</taxon>
        <taxon>Apidae</taxon>
        <taxon>Melipona</taxon>
    </lineage>
</organism>
<gene>
    <name evidence="1" type="ORF">K0M31_005432</name>
</gene>
<protein>
    <submittedName>
        <fullName evidence="1">Uncharacterized protein</fullName>
    </submittedName>
</protein>
<sequence length="53" mass="5773">MGGRGGRRSVPCYRPPINTPVPTLSAGCVYGVRDGFPVFSQPRTYNCIETARN</sequence>
<dbReference type="PROSITE" id="PS51257">
    <property type="entry name" value="PROKAR_LIPOPROTEIN"/>
    <property type="match status" value="1"/>
</dbReference>
<evidence type="ECO:0000313" key="2">
    <source>
        <dbReference type="Proteomes" id="UP001177670"/>
    </source>
</evidence>
<comment type="caution">
    <text evidence="1">The sequence shown here is derived from an EMBL/GenBank/DDBJ whole genome shotgun (WGS) entry which is preliminary data.</text>
</comment>
<dbReference type="AlphaFoldDB" id="A0AA40KME7"/>
<keyword evidence="2" id="KW-1185">Reference proteome</keyword>
<dbReference type="EMBL" id="JAHYIQ010000015">
    <property type="protein sequence ID" value="KAK1125896.1"/>
    <property type="molecule type" value="Genomic_DNA"/>
</dbReference>
<reference evidence="1" key="1">
    <citation type="submission" date="2021-10" db="EMBL/GenBank/DDBJ databases">
        <title>Melipona bicolor Genome sequencing and assembly.</title>
        <authorList>
            <person name="Araujo N.S."/>
            <person name="Arias M.C."/>
        </authorList>
    </citation>
    <scope>NUCLEOTIDE SEQUENCE</scope>
    <source>
        <strain evidence="1">USP_2M_L1-L4_2017</strain>
        <tissue evidence="1">Whole body</tissue>
    </source>
</reference>
<dbReference type="Proteomes" id="UP001177670">
    <property type="component" value="Unassembled WGS sequence"/>
</dbReference>
<name>A0AA40KME7_9HYME</name>
<proteinExistence type="predicted"/>